<evidence type="ECO:0000256" key="2">
    <source>
        <dbReference type="ARBA" id="ARBA00022487"/>
    </source>
</evidence>
<dbReference type="GO" id="GO:0052689">
    <property type="term" value="F:carboxylic ester hydrolase activity"/>
    <property type="evidence" value="ECO:0007669"/>
    <property type="project" value="UniProtKB-KW"/>
</dbReference>
<proteinExistence type="inferred from homology"/>
<sequence length="554" mass="62807">MMKIILLCGLFFVNSLGTFANDVIVHLENGLVRGEKRMGEMGNAFFSFRGIPFAEPPVGNLRFRPPVPKRPWKEEIDATKEAPACPQKNFIIKKHLGQEDCLYLNVYTPMIPENNDGTKLDVLFHIHGGGFKLCDGGTLVCGPDRMPLEEMIMVSPNYRLGPLGFLSTNDSSSPGNYGLLDQVEALRWVRNNIHHFGGDPDKVTILGISAGGASVIYQMLSPLSEGLFQRAVSMSGSPLNPWALQEDPVYWATRLAKDVNCPIETSEEMVACLRGKTAEELIAKSDHQIRNVDLFAFVPTIDRFFIDTHPLDILKEGKYNKNVPLIIGATKDEGNCWLLLDRTASSTDYTDDEILESLQHTVDVRPNIDKVIQRVKDEYFSRLVSHEAEEVQKLLGKVITDGMFHKAIYQTVKLMVEAGTETYFYRFDFETINAVLVFFNKTGHYGVCHGDDISMLFKGTLFPFPLPDPDSEKMKMSYQKLMLNFIKFGNPTITKDDDICEWPAAQPNKLHQYHIDKQCSVDVYDETKDEMYSFWTQEIPQLYSKNKLIQKEEL</sequence>
<protein>
    <recommendedName>
        <fullName evidence="5">Carboxylic ester hydrolase</fullName>
        <ecNumber evidence="5">3.1.1.-</ecNumber>
    </recommendedName>
</protein>
<dbReference type="AlphaFoldDB" id="A0A4D5RAP0"/>
<dbReference type="Gene3D" id="3.40.50.1820">
    <property type="entry name" value="alpha/beta hydrolase"/>
    <property type="match status" value="1"/>
</dbReference>
<reference evidence="7" key="1">
    <citation type="journal article" date="2018" name="Toxicon">
        <title>Venom-gland transcriptomics and venom proteomics of the giant Florida blue centipede, Scolopendra viridis.</title>
        <authorList>
            <person name="Ward M.J."/>
            <person name="Rokyta D.R."/>
        </authorList>
    </citation>
    <scope>NUCLEOTIDE SEQUENCE</scope>
    <source>
        <tissue evidence="7">Venom gland</tissue>
    </source>
</reference>
<dbReference type="InterPro" id="IPR029058">
    <property type="entry name" value="AB_hydrolase_fold"/>
</dbReference>
<dbReference type="SUPFAM" id="SSF53474">
    <property type="entry name" value="alpha/beta-Hydrolases"/>
    <property type="match status" value="1"/>
</dbReference>
<dbReference type="EMBL" id="GGNE01000357">
    <property type="protein sequence ID" value="MIC88898.1"/>
    <property type="molecule type" value="Transcribed_RNA"/>
</dbReference>
<dbReference type="InterPro" id="IPR019819">
    <property type="entry name" value="Carboxylesterase_B_CS"/>
</dbReference>
<keyword evidence="5" id="KW-0732">Signal</keyword>
<dbReference type="EC" id="3.1.1.-" evidence="5"/>
<evidence type="ECO:0000256" key="4">
    <source>
        <dbReference type="ARBA" id="ARBA00023180"/>
    </source>
</evidence>
<evidence type="ECO:0000313" key="7">
    <source>
        <dbReference type="EMBL" id="MIC88898.1"/>
    </source>
</evidence>
<dbReference type="PROSITE" id="PS00941">
    <property type="entry name" value="CARBOXYLESTERASE_B_2"/>
    <property type="match status" value="1"/>
</dbReference>
<dbReference type="PROSITE" id="PS00122">
    <property type="entry name" value="CARBOXYLESTERASE_B_1"/>
    <property type="match status" value="1"/>
</dbReference>
<evidence type="ECO:0000259" key="6">
    <source>
        <dbReference type="Pfam" id="PF00135"/>
    </source>
</evidence>
<comment type="similarity">
    <text evidence="1 5">Belongs to the type-B carboxylesterase/lipase family.</text>
</comment>
<evidence type="ECO:0000256" key="1">
    <source>
        <dbReference type="ARBA" id="ARBA00005964"/>
    </source>
</evidence>
<keyword evidence="2" id="KW-0719">Serine esterase</keyword>
<keyword evidence="4" id="KW-0325">Glycoprotein</keyword>
<dbReference type="Pfam" id="PF00135">
    <property type="entry name" value="COesterase"/>
    <property type="match status" value="1"/>
</dbReference>
<dbReference type="PANTHER" id="PTHR43142">
    <property type="entry name" value="CARBOXYLIC ESTER HYDROLASE"/>
    <property type="match status" value="1"/>
</dbReference>
<feature type="domain" description="Carboxylesterase type B" evidence="6">
    <location>
        <begin position="22"/>
        <end position="535"/>
    </location>
</feature>
<feature type="chain" id="PRO_5019882350" description="Carboxylic ester hydrolase" evidence="5">
    <location>
        <begin position="21"/>
        <end position="554"/>
    </location>
</feature>
<dbReference type="PANTHER" id="PTHR43142:SF1">
    <property type="entry name" value="CARBOXYLIC ESTER HYDROLASE"/>
    <property type="match status" value="1"/>
</dbReference>
<accession>A0A4D5RAP0</accession>
<feature type="signal peptide" evidence="5">
    <location>
        <begin position="1"/>
        <end position="20"/>
    </location>
</feature>
<keyword evidence="3 5" id="KW-0378">Hydrolase</keyword>
<organism evidence="7">
    <name type="scientific">Scolopendra viridis</name>
    <name type="common">Giant centipede</name>
    <dbReference type="NCBI Taxonomy" id="118503"/>
    <lineage>
        <taxon>Eukaryota</taxon>
        <taxon>Metazoa</taxon>
        <taxon>Ecdysozoa</taxon>
        <taxon>Arthropoda</taxon>
        <taxon>Myriapoda</taxon>
        <taxon>Chilopoda</taxon>
        <taxon>Pleurostigmophora</taxon>
        <taxon>Scolopendromorpha</taxon>
        <taxon>Scolopendridae</taxon>
        <taxon>Scolopendra</taxon>
    </lineage>
</organism>
<name>A0A4D5RAP0_SCOVI</name>
<evidence type="ECO:0000256" key="3">
    <source>
        <dbReference type="ARBA" id="ARBA00022801"/>
    </source>
</evidence>
<dbReference type="InterPro" id="IPR019826">
    <property type="entry name" value="Carboxylesterase_B_AS"/>
</dbReference>
<dbReference type="InterPro" id="IPR002018">
    <property type="entry name" value="CarbesteraseB"/>
</dbReference>
<evidence type="ECO:0000256" key="5">
    <source>
        <dbReference type="RuleBase" id="RU361235"/>
    </source>
</evidence>